<gene>
    <name evidence="3" type="ORF">APZ19_11440</name>
    <name evidence="2" type="ORF">D0812_09605</name>
</gene>
<evidence type="ECO:0000313" key="3">
    <source>
        <dbReference type="EMBL" id="QGH47676.1"/>
    </source>
</evidence>
<sequence length="308" mass="34859">MNQVHLLIPCTSRKIQNASLTMNIKEHISTSLEETLHKWEKSFSENKNRVKARDLYLGPGFTNLRSLAEKHGLSLKILSAGFGLTDGETELPSYNATFAANENRVPTPKSQWWKAISESTLPSMSLQKTFSIHQDDYFIIVVSNEYLQAIQDDLLETLRRFDNAQNQFAIISTSVPKALNDFAKCFVQCTQGILKHSEAKSVGLSLIDMNITAIATHLFLQKLDLTKPSFSDIIYDLNEEFAPLKPKQKTKRITQPIDFIKDFIRNEIDNGASSKASMLSKYRESGYACSVERFGEFYKQVKSEKGLS</sequence>
<name>A0AAP9GCN0_9VIBR</name>
<keyword evidence="4" id="KW-1185">Reference proteome</keyword>
<protein>
    <recommendedName>
        <fullName evidence="1">DUF6884 domain-containing protein</fullName>
    </recommendedName>
</protein>
<reference evidence="2 4" key="2">
    <citation type="submission" date="2018-10" db="EMBL/GenBank/DDBJ databases">
        <title>Whole Genome of Vibrio owensii strain 170502, isolated from Acute Hepatopancreatic Necrosis Disease (AHPND) shrimp.</title>
        <authorList>
            <person name="Yan M."/>
            <person name="Wang X."/>
            <person name="Wang Y."/>
        </authorList>
    </citation>
    <scope>NUCLEOTIDE SEQUENCE [LARGE SCALE GENOMIC DNA]</scope>
    <source>
        <strain evidence="2 4">1700302</strain>
    </source>
</reference>
<evidence type="ECO:0000259" key="1">
    <source>
        <dbReference type="Pfam" id="PF21818"/>
    </source>
</evidence>
<dbReference type="InterPro" id="IPR049251">
    <property type="entry name" value="DUF6884"/>
</dbReference>
<evidence type="ECO:0000313" key="5">
    <source>
        <dbReference type="Proteomes" id="UP000390336"/>
    </source>
</evidence>
<dbReference type="EMBL" id="CP045859">
    <property type="protein sequence ID" value="QGH47676.1"/>
    <property type="molecule type" value="Genomic_DNA"/>
</dbReference>
<reference evidence="3" key="3">
    <citation type="submission" date="2019-11" db="EMBL/GenBank/DDBJ databases">
        <title>Complete genome sequence of Vibrio owensii SH-14 isolated from shrimp with acute hepatopancreatic necrosis diease.</title>
        <authorList>
            <person name="Liang X."/>
            <person name="Wang Y."/>
        </authorList>
    </citation>
    <scope>NUCLEOTIDE SEQUENCE</scope>
    <source>
        <strain evidence="3">SH14</strain>
    </source>
</reference>
<dbReference type="RefSeq" id="WP_054822817.1">
    <property type="nucleotide sequence ID" value="NZ_CP033137.1"/>
</dbReference>
<accession>A0AAP9GCN0</accession>
<dbReference type="Proteomes" id="UP000390336">
    <property type="component" value="Chromosome 1"/>
</dbReference>
<evidence type="ECO:0000313" key="4">
    <source>
        <dbReference type="Proteomes" id="UP000272136"/>
    </source>
</evidence>
<reference evidence="3 5" key="1">
    <citation type="journal article" date="2015" name="Genome Announc.">
        <title>Draft Genome Sequence of Vibrio owensii Strain SH-14, Which Causes Shrimp Acute Hepatopancreatic Necrosis Disease.</title>
        <authorList>
            <person name="Liu L."/>
            <person name="Xiao J."/>
            <person name="Xia X."/>
            <person name="Pan Y."/>
            <person name="Yan S."/>
            <person name="Wang Y."/>
        </authorList>
    </citation>
    <scope>NUCLEOTIDE SEQUENCE [LARGE SCALE GENOMIC DNA]</scope>
    <source>
        <strain evidence="3 5">SH14</strain>
    </source>
</reference>
<proteinExistence type="predicted"/>
<dbReference type="Pfam" id="PF21818">
    <property type="entry name" value="DUF6884"/>
    <property type="match status" value="1"/>
</dbReference>
<evidence type="ECO:0000313" key="2">
    <source>
        <dbReference type="EMBL" id="AYO14647.1"/>
    </source>
</evidence>
<dbReference type="AlphaFoldDB" id="A0AAP9GCN0"/>
<dbReference type="EMBL" id="CP033137">
    <property type="protein sequence ID" value="AYO14647.1"/>
    <property type="molecule type" value="Genomic_DNA"/>
</dbReference>
<feature type="domain" description="DUF6884" evidence="1">
    <location>
        <begin position="46"/>
        <end position="159"/>
    </location>
</feature>
<dbReference type="Proteomes" id="UP000272136">
    <property type="component" value="Chromosome 1"/>
</dbReference>
<organism evidence="3 5">
    <name type="scientific">Vibrio owensii</name>
    <dbReference type="NCBI Taxonomy" id="696485"/>
    <lineage>
        <taxon>Bacteria</taxon>
        <taxon>Pseudomonadati</taxon>
        <taxon>Pseudomonadota</taxon>
        <taxon>Gammaproteobacteria</taxon>
        <taxon>Vibrionales</taxon>
        <taxon>Vibrionaceae</taxon>
        <taxon>Vibrio</taxon>
    </lineage>
</organism>